<organism evidence="1 2">
    <name type="scientific">uncultured phage cr52_1</name>
    <dbReference type="NCBI Taxonomy" id="2772079"/>
    <lineage>
        <taxon>Viruses</taxon>
        <taxon>Duplodnaviria</taxon>
        <taxon>Heunggongvirae</taxon>
        <taxon>Uroviricota</taxon>
        <taxon>Caudoviricetes</taxon>
        <taxon>Crassvirales</taxon>
        <taxon>Suoliviridae</taxon>
        <taxon>Loutivirinae</taxon>
        <taxon>Buchavirus</taxon>
        <taxon>Buchavirus copri</taxon>
    </lineage>
</organism>
<protein>
    <submittedName>
        <fullName evidence="1">Uncharacterized protein</fullName>
    </submittedName>
</protein>
<proteinExistence type="predicted"/>
<accession>A0A7M1RR87</accession>
<dbReference type="Proteomes" id="UP000594150">
    <property type="component" value="Segment"/>
</dbReference>
<evidence type="ECO:0000313" key="1">
    <source>
        <dbReference type="EMBL" id="QOR56644.1"/>
    </source>
</evidence>
<dbReference type="RefSeq" id="YP_010112096.1">
    <property type="nucleotide sequence ID" value="NC_055888.1"/>
</dbReference>
<dbReference type="EMBL" id="MT774395">
    <property type="protein sequence ID" value="QOR56644.1"/>
    <property type="molecule type" value="Genomic_DNA"/>
</dbReference>
<sequence>MFFTFNPYPFSRSNVRTIDNFGIPSLRTIYVTTDTTNNTVTYGICPRIWRQLPCEGMFLLNIVNTPATTVTAASLVSIDTTRTANQVNPTTTTSTGARALINGSGDQMVTEEISTGNRYLIYYNKANGIFQTVNHIVLPAAANT</sequence>
<name>A0A7M1RR87_9CAUD</name>
<reference evidence="1 2" key="1">
    <citation type="submission" date="2020-07" db="EMBL/GenBank/DDBJ databases">
        <title>Taxonomic proposal: Crassvirales, a new order of highly abundant and diverse bacterial viruses.</title>
        <authorList>
            <person name="Shkoporov A.N."/>
            <person name="Stockdale S.R."/>
            <person name="Guerin E."/>
            <person name="Ross R.P."/>
            <person name="Hill C."/>
        </authorList>
    </citation>
    <scope>NUCLEOTIDE SEQUENCE [LARGE SCALE GENOMIC DNA]</scope>
</reference>
<dbReference type="GeneID" id="65130557"/>
<dbReference type="KEGG" id="vg:65130557"/>
<keyword evidence="2" id="KW-1185">Reference proteome</keyword>
<evidence type="ECO:0000313" key="2">
    <source>
        <dbReference type="Proteomes" id="UP000594150"/>
    </source>
</evidence>